<evidence type="ECO:0000313" key="1">
    <source>
        <dbReference type="EMBL" id="KAA6343245.1"/>
    </source>
</evidence>
<comment type="caution">
    <text evidence="1">The sequence shown here is derived from an EMBL/GenBank/DDBJ whole genome shotgun (WGS) entry which is preliminary data.</text>
</comment>
<protein>
    <submittedName>
        <fullName evidence="1">Uncharacterized protein</fullName>
    </submittedName>
</protein>
<organism evidence="1">
    <name type="scientific">termite gut metagenome</name>
    <dbReference type="NCBI Taxonomy" id="433724"/>
    <lineage>
        <taxon>unclassified sequences</taxon>
        <taxon>metagenomes</taxon>
        <taxon>organismal metagenomes</taxon>
    </lineage>
</organism>
<dbReference type="Gene3D" id="1.25.40.390">
    <property type="match status" value="1"/>
</dbReference>
<dbReference type="EMBL" id="SNRY01000280">
    <property type="protein sequence ID" value="KAA6343245.1"/>
    <property type="molecule type" value="Genomic_DNA"/>
</dbReference>
<name>A0A5J4SCR0_9ZZZZ</name>
<dbReference type="SUPFAM" id="SSF48452">
    <property type="entry name" value="TPR-like"/>
    <property type="match status" value="1"/>
</dbReference>
<sequence length="232" mass="26155">MKKLYNSIKIILASVLLLSTGSCNDELTTGSSTAVSSEIILSSTTGLNMLLRASYNYLLFGDRHAGGQETGTYVGIPGFNLYYDISGEDILSTGFYGMSPLYCYEFHPSRTEAGAFANKIWRQYYIVVNQSNLIIDALPDATGTEAEKNILKGQSLAMRGISYFHLIMNYQQTYAISLPNLDYHCWYDAKTLQAFRLRLSRRWFSYTCCRGNLCHQTIARNDRPQTVPSSYK</sequence>
<dbReference type="InterPro" id="IPR011990">
    <property type="entry name" value="TPR-like_helical_dom_sf"/>
</dbReference>
<accession>A0A5J4SCR0</accession>
<dbReference type="PROSITE" id="PS51257">
    <property type="entry name" value="PROKAR_LIPOPROTEIN"/>
    <property type="match status" value="1"/>
</dbReference>
<gene>
    <name evidence="1" type="ORF">EZS27_009075</name>
</gene>
<proteinExistence type="predicted"/>
<dbReference type="AlphaFoldDB" id="A0A5J4SCR0"/>
<reference evidence="1" key="1">
    <citation type="submission" date="2019-03" db="EMBL/GenBank/DDBJ databases">
        <title>Single cell metagenomics reveals metabolic interactions within the superorganism composed of flagellate Streblomastix strix and complex community of Bacteroidetes bacteria on its surface.</title>
        <authorList>
            <person name="Treitli S.C."/>
            <person name="Kolisko M."/>
            <person name="Husnik F."/>
            <person name="Keeling P."/>
            <person name="Hampl V."/>
        </authorList>
    </citation>
    <scope>NUCLEOTIDE SEQUENCE</scope>
    <source>
        <strain evidence="1">STM</strain>
    </source>
</reference>